<sequence>MPAAWYMLALSTGATAAGSSDGRQEIDSAGIKRGSQSDSDGRRATATASSGSAKGGQQSGSDGKAPAGTRFVLDYGPAATSSNRQQHQHFGNDRRVSSVTQAPHETAISSTYQQELSGKLAARHRLLVGPLLAATVAVTERGNTRQVGGMAKVPHGTAVGSNYQQQHSGKSAAWQTFLMRPPSTAAIGGTRLTASASKGSRATARACQ</sequence>
<evidence type="ECO:0000313" key="3">
    <source>
        <dbReference type="EMBL" id="KAE9306492.1"/>
    </source>
</evidence>
<name>A0A6A4DJH3_9STRA</name>
<protein>
    <recommendedName>
        <fullName evidence="5">RxLR effector protein</fullName>
    </recommendedName>
</protein>
<evidence type="ECO:0000313" key="4">
    <source>
        <dbReference type="Proteomes" id="UP000434957"/>
    </source>
</evidence>
<organism evidence="3 4">
    <name type="scientific">Phytophthora rubi</name>
    <dbReference type="NCBI Taxonomy" id="129364"/>
    <lineage>
        <taxon>Eukaryota</taxon>
        <taxon>Sar</taxon>
        <taxon>Stramenopiles</taxon>
        <taxon>Oomycota</taxon>
        <taxon>Peronosporomycetes</taxon>
        <taxon>Peronosporales</taxon>
        <taxon>Peronosporaceae</taxon>
        <taxon>Phytophthora</taxon>
    </lineage>
</organism>
<accession>A0A6A4DJH3</accession>
<evidence type="ECO:0008006" key="5">
    <source>
        <dbReference type="Google" id="ProtNLM"/>
    </source>
</evidence>
<feature type="compositionally biased region" description="Polar residues" evidence="1">
    <location>
        <begin position="79"/>
        <end position="89"/>
    </location>
</feature>
<feature type="chain" id="PRO_5025568544" description="RxLR effector protein" evidence="2">
    <location>
        <begin position="17"/>
        <end position="208"/>
    </location>
</feature>
<keyword evidence="4" id="KW-1185">Reference proteome</keyword>
<reference evidence="3 4" key="1">
    <citation type="submission" date="2018-08" db="EMBL/GenBank/DDBJ databases">
        <title>Genomic investigation of the strawberry pathogen Phytophthora fragariae indicates pathogenicity is determined by transcriptional variation in three key races.</title>
        <authorList>
            <person name="Adams T.M."/>
            <person name="Armitage A.D."/>
            <person name="Sobczyk M.K."/>
            <person name="Bates H.J."/>
            <person name="Dunwell J.M."/>
            <person name="Nellist C.F."/>
            <person name="Harrison R.J."/>
        </authorList>
    </citation>
    <scope>NUCLEOTIDE SEQUENCE [LARGE SCALE GENOMIC DNA]</scope>
    <source>
        <strain evidence="3 4">SCRP333</strain>
    </source>
</reference>
<dbReference type="Proteomes" id="UP000434957">
    <property type="component" value="Unassembled WGS sequence"/>
</dbReference>
<feature type="region of interest" description="Disordered" evidence="1">
    <location>
        <begin position="14"/>
        <end position="102"/>
    </location>
</feature>
<proteinExistence type="predicted"/>
<gene>
    <name evidence="3" type="ORF">PR003_g21228</name>
</gene>
<feature type="signal peptide" evidence="2">
    <location>
        <begin position="1"/>
        <end position="16"/>
    </location>
</feature>
<evidence type="ECO:0000256" key="1">
    <source>
        <dbReference type="SAM" id="MobiDB-lite"/>
    </source>
</evidence>
<comment type="caution">
    <text evidence="3">The sequence shown here is derived from an EMBL/GenBank/DDBJ whole genome shotgun (WGS) entry which is preliminary data.</text>
</comment>
<keyword evidence="2" id="KW-0732">Signal</keyword>
<dbReference type="AlphaFoldDB" id="A0A6A4DJH3"/>
<evidence type="ECO:0000256" key="2">
    <source>
        <dbReference type="SAM" id="SignalP"/>
    </source>
</evidence>
<dbReference type="EMBL" id="QXFT01001971">
    <property type="protein sequence ID" value="KAE9306492.1"/>
    <property type="molecule type" value="Genomic_DNA"/>
</dbReference>